<organism evidence="2 3">
    <name type="scientific">Sporosarcina gallistercoris</name>
    <dbReference type="NCBI Taxonomy" id="2762245"/>
    <lineage>
        <taxon>Bacteria</taxon>
        <taxon>Bacillati</taxon>
        <taxon>Bacillota</taxon>
        <taxon>Bacilli</taxon>
        <taxon>Bacillales</taxon>
        <taxon>Caryophanaceae</taxon>
        <taxon>Sporosarcina</taxon>
    </lineage>
</organism>
<reference evidence="2 3" key="1">
    <citation type="submission" date="2020-08" db="EMBL/GenBank/DDBJ databases">
        <title>A Genomic Blueprint of the Chicken Gut Microbiome.</title>
        <authorList>
            <person name="Gilroy R."/>
            <person name="Ravi A."/>
            <person name="Getino M."/>
            <person name="Pursley I."/>
            <person name="Horton D.L."/>
            <person name="Alikhan N.-F."/>
            <person name="Baker D."/>
            <person name="Gharbi K."/>
            <person name="Hall N."/>
            <person name="Watson M."/>
            <person name="Adriaenssens E.M."/>
            <person name="Foster-Nyarko E."/>
            <person name="Jarju S."/>
            <person name="Secka A."/>
            <person name="Antonio M."/>
            <person name="Oren A."/>
            <person name="Chaudhuri R."/>
            <person name="La Ragione R.M."/>
            <person name="Hildebrand F."/>
            <person name="Pallen M.J."/>
        </authorList>
    </citation>
    <scope>NUCLEOTIDE SEQUENCE [LARGE SCALE GENOMIC DNA]</scope>
    <source>
        <strain evidence="2 3">Sa3CUA8</strain>
    </source>
</reference>
<evidence type="ECO:0000313" key="2">
    <source>
        <dbReference type="EMBL" id="MBD7908549.1"/>
    </source>
</evidence>
<keyword evidence="3" id="KW-1185">Reference proteome</keyword>
<keyword evidence="1" id="KW-0812">Transmembrane</keyword>
<keyword evidence="1" id="KW-0472">Membrane</keyword>
<gene>
    <name evidence="2" type="ORF">H9659_09420</name>
</gene>
<name>A0ABR8PK65_9BACL</name>
<comment type="caution">
    <text evidence="2">The sequence shown here is derived from an EMBL/GenBank/DDBJ whole genome shotgun (WGS) entry which is preliminary data.</text>
</comment>
<sequence>MKKFGLSLLGGSVLGIILSVVFMDYQKTSYEVLHQAGVEKRTVKDLDFEFVFNASLLILGFTVVIYVIWTYIEKKNDDSFYNEFHKK</sequence>
<evidence type="ECO:0000313" key="3">
    <source>
        <dbReference type="Proteomes" id="UP000659496"/>
    </source>
</evidence>
<proteinExistence type="predicted"/>
<feature type="transmembrane region" description="Helical" evidence="1">
    <location>
        <begin position="50"/>
        <end position="72"/>
    </location>
</feature>
<protein>
    <submittedName>
        <fullName evidence="2">Uncharacterized protein</fullName>
    </submittedName>
</protein>
<evidence type="ECO:0000256" key="1">
    <source>
        <dbReference type="SAM" id="Phobius"/>
    </source>
</evidence>
<dbReference type="Proteomes" id="UP000659496">
    <property type="component" value="Unassembled WGS sequence"/>
</dbReference>
<dbReference type="RefSeq" id="WP_191689800.1">
    <property type="nucleotide sequence ID" value="NZ_JACSQY010000006.1"/>
</dbReference>
<keyword evidence="1" id="KW-1133">Transmembrane helix</keyword>
<accession>A0ABR8PK65</accession>
<dbReference type="EMBL" id="JACSQY010000006">
    <property type="protein sequence ID" value="MBD7908549.1"/>
    <property type="molecule type" value="Genomic_DNA"/>
</dbReference>